<dbReference type="CDD" id="cd00075">
    <property type="entry name" value="HATPase"/>
    <property type="match status" value="1"/>
</dbReference>
<evidence type="ECO:0000256" key="6">
    <source>
        <dbReference type="ARBA" id="ARBA00022777"/>
    </source>
</evidence>
<dbReference type="SUPFAM" id="SSF55874">
    <property type="entry name" value="ATPase domain of HSP90 chaperone/DNA topoisomerase II/histidine kinase"/>
    <property type="match status" value="1"/>
</dbReference>
<dbReference type="GO" id="GO:0005524">
    <property type="term" value="F:ATP binding"/>
    <property type="evidence" value="ECO:0007669"/>
    <property type="project" value="UniProtKB-KW"/>
</dbReference>
<dbReference type="PANTHER" id="PTHR43065">
    <property type="entry name" value="SENSOR HISTIDINE KINASE"/>
    <property type="match status" value="1"/>
</dbReference>
<dbReference type="InterPro" id="IPR003594">
    <property type="entry name" value="HATPase_dom"/>
</dbReference>
<dbReference type="Gene3D" id="6.10.340.10">
    <property type="match status" value="1"/>
</dbReference>
<dbReference type="PROSITE" id="PS50109">
    <property type="entry name" value="HIS_KIN"/>
    <property type="match status" value="1"/>
</dbReference>
<accession>A0ABV7HHZ9</accession>
<evidence type="ECO:0000256" key="5">
    <source>
        <dbReference type="ARBA" id="ARBA00022679"/>
    </source>
</evidence>
<dbReference type="InterPro" id="IPR005467">
    <property type="entry name" value="His_kinase_dom"/>
</dbReference>
<gene>
    <name evidence="10" type="ORF">ACFOEK_13490</name>
</gene>
<keyword evidence="11" id="KW-1185">Reference proteome</keyword>
<keyword evidence="7" id="KW-1133">Transmembrane helix</keyword>
<dbReference type="PROSITE" id="PS50885">
    <property type="entry name" value="HAMP"/>
    <property type="match status" value="1"/>
</dbReference>
<dbReference type="InterPro" id="IPR003660">
    <property type="entry name" value="HAMP_dom"/>
</dbReference>
<dbReference type="Pfam" id="PF02518">
    <property type="entry name" value="HATPase_c"/>
    <property type="match status" value="1"/>
</dbReference>
<keyword evidence="6" id="KW-0418">Kinase</keyword>
<feature type="domain" description="Histidine kinase" evidence="8">
    <location>
        <begin position="332"/>
        <end position="637"/>
    </location>
</feature>
<dbReference type="InterPro" id="IPR036890">
    <property type="entry name" value="HATPase_C_sf"/>
</dbReference>
<dbReference type="Proteomes" id="UP001595476">
    <property type="component" value="Unassembled WGS sequence"/>
</dbReference>
<comment type="subcellular location">
    <subcellularLocation>
        <location evidence="2">Membrane</location>
    </subcellularLocation>
</comment>
<evidence type="ECO:0000256" key="2">
    <source>
        <dbReference type="ARBA" id="ARBA00004370"/>
    </source>
</evidence>
<dbReference type="InterPro" id="IPR004358">
    <property type="entry name" value="Sig_transdc_His_kin-like_C"/>
</dbReference>
<evidence type="ECO:0000256" key="7">
    <source>
        <dbReference type="SAM" id="Phobius"/>
    </source>
</evidence>
<sequence>MERTTVTDTPDLRIRNGIRKRFSLAMVFLVLAVSTLLAILQITSQKKLLEAELSKRVLLMQENLQRRGLALSHQLKRQTEDEIASYNLYYLASELSQLVHSHPDLELVVLVNRDNNVVLHTTDQSLQQKAYQAPDSQFHQQVILDGFPLSSSVEEILAKTQIKDTTHWLDYYLPITVGTQRWGTMVLSFSLQQLNDEIRYSQAEIENNIRTNTYKTLAIVLTLMLATYLVIAQLSQRLSAPLIRLTHYAKQIADGDFSIGSQLPKGKEDEVGVLSDSFIEMAGRLRRYYEQLEEYSLTLERRVEERTRELADSQQQLVHSEKMAALGLLIASIAHEINTPLGAIQASSENAEKGYANFIRNLAQLVNSTTEEDQAFFAELLRNAKVQVAMTTREERKIRRAMERRLEEHSVKWAEEIALLFAEMGLSDSLDALMPYLETHDALDLVRSAYQLFSIHSSLSTIDSATARASKVVFALKHFSHRESSGEKVLTDINQGLDTVLELYRGLFKQGCEVVRKFEDLPQLKCYSDELNQVWTNLIHNALQAMDNKGVIEIETYTERKGQQTAIVVTITDDGPGIPEHLTHRVWESFFTTKAAGEGSGMGLGICKRIIEKHQGEITFESEAGKTQFKVRLPLSEDVIPTAMA</sequence>
<dbReference type="Gene3D" id="3.30.565.10">
    <property type="entry name" value="Histidine kinase-like ATPase, C-terminal domain"/>
    <property type="match status" value="1"/>
</dbReference>
<evidence type="ECO:0000259" key="8">
    <source>
        <dbReference type="PROSITE" id="PS50109"/>
    </source>
</evidence>
<keyword evidence="7" id="KW-0812">Transmembrane</keyword>
<reference evidence="11" key="1">
    <citation type="journal article" date="2019" name="Int. J. Syst. Evol. Microbiol.">
        <title>The Global Catalogue of Microorganisms (GCM) 10K type strain sequencing project: providing services to taxonomists for standard genome sequencing and annotation.</title>
        <authorList>
            <consortium name="The Broad Institute Genomics Platform"/>
            <consortium name="The Broad Institute Genome Sequencing Center for Infectious Disease"/>
            <person name="Wu L."/>
            <person name="Ma J."/>
        </authorList>
    </citation>
    <scope>NUCLEOTIDE SEQUENCE [LARGE SCALE GENOMIC DNA]</scope>
    <source>
        <strain evidence="11">KCTC 52438</strain>
    </source>
</reference>
<protein>
    <recommendedName>
        <fullName evidence="3">histidine kinase</fullName>
        <ecNumber evidence="3">2.7.13.3</ecNumber>
    </recommendedName>
</protein>
<comment type="caution">
    <text evidence="10">The sequence shown here is derived from an EMBL/GenBank/DDBJ whole genome shotgun (WGS) entry which is preliminary data.</text>
</comment>
<feature type="domain" description="HAMP" evidence="9">
    <location>
        <begin position="236"/>
        <end position="290"/>
    </location>
</feature>
<dbReference type="SUPFAM" id="SSF47384">
    <property type="entry name" value="Homodimeric domain of signal transducing histidine kinase"/>
    <property type="match status" value="1"/>
</dbReference>
<evidence type="ECO:0000256" key="4">
    <source>
        <dbReference type="ARBA" id="ARBA00022553"/>
    </source>
</evidence>
<dbReference type="CDD" id="cd00082">
    <property type="entry name" value="HisKA"/>
    <property type="match status" value="1"/>
</dbReference>
<dbReference type="EC" id="2.7.13.3" evidence="3"/>
<keyword evidence="10" id="KW-0547">Nucleotide-binding</keyword>
<evidence type="ECO:0000313" key="11">
    <source>
        <dbReference type="Proteomes" id="UP001595476"/>
    </source>
</evidence>
<comment type="catalytic activity">
    <reaction evidence="1">
        <text>ATP + protein L-histidine = ADP + protein N-phospho-L-histidine.</text>
        <dbReference type="EC" id="2.7.13.3"/>
    </reaction>
</comment>
<dbReference type="SUPFAM" id="SSF158472">
    <property type="entry name" value="HAMP domain-like"/>
    <property type="match status" value="1"/>
</dbReference>
<evidence type="ECO:0000259" key="9">
    <source>
        <dbReference type="PROSITE" id="PS50885"/>
    </source>
</evidence>
<name>A0ABV7HHZ9_9GAMM</name>
<dbReference type="SMART" id="SM00387">
    <property type="entry name" value="HATPase_c"/>
    <property type="match status" value="1"/>
</dbReference>
<dbReference type="EMBL" id="JBHRSZ010000005">
    <property type="protein sequence ID" value="MFC3152050.1"/>
    <property type="molecule type" value="Genomic_DNA"/>
</dbReference>
<evidence type="ECO:0000313" key="10">
    <source>
        <dbReference type="EMBL" id="MFC3152050.1"/>
    </source>
</evidence>
<dbReference type="RefSeq" id="WP_386721810.1">
    <property type="nucleotide sequence ID" value="NZ_JBHRSZ010000005.1"/>
</dbReference>
<dbReference type="Gene3D" id="1.10.287.130">
    <property type="match status" value="1"/>
</dbReference>
<dbReference type="InterPro" id="IPR003661">
    <property type="entry name" value="HisK_dim/P_dom"/>
</dbReference>
<dbReference type="Pfam" id="PF00672">
    <property type="entry name" value="HAMP"/>
    <property type="match status" value="1"/>
</dbReference>
<keyword evidence="7" id="KW-0472">Membrane</keyword>
<proteinExistence type="predicted"/>
<dbReference type="PRINTS" id="PR00344">
    <property type="entry name" value="BCTRLSENSOR"/>
</dbReference>
<keyword evidence="4" id="KW-0597">Phosphoprotein</keyword>
<feature type="transmembrane region" description="Helical" evidence="7">
    <location>
        <begin position="22"/>
        <end position="40"/>
    </location>
</feature>
<keyword evidence="10" id="KW-0067">ATP-binding</keyword>
<evidence type="ECO:0000256" key="3">
    <source>
        <dbReference type="ARBA" id="ARBA00012438"/>
    </source>
</evidence>
<dbReference type="PANTHER" id="PTHR43065:SF48">
    <property type="entry name" value="HISTIDINE KINASE"/>
    <property type="match status" value="1"/>
</dbReference>
<dbReference type="InterPro" id="IPR036097">
    <property type="entry name" value="HisK_dim/P_sf"/>
</dbReference>
<evidence type="ECO:0000256" key="1">
    <source>
        <dbReference type="ARBA" id="ARBA00000085"/>
    </source>
</evidence>
<dbReference type="CDD" id="cd06225">
    <property type="entry name" value="HAMP"/>
    <property type="match status" value="1"/>
</dbReference>
<dbReference type="SMART" id="SM00304">
    <property type="entry name" value="HAMP"/>
    <property type="match status" value="1"/>
</dbReference>
<keyword evidence="5" id="KW-0808">Transferase</keyword>
<organism evidence="10 11">
    <name type="scientific">Litoribrevibacter euphylliae</name>
    <dbReference type="NCBI Taxonomy" id="1834034"/>
    <lineage>
        <taxon>Bacteria</taxon>
        <taxon>Pseudomonadati</taxon>
        <taxon>Pseudomonadota</taxon>
        <taxon>Gammaproteobacteria</taxon>
        <taxon>Oceanospirillales</taxon>
        <taxon>Oceanospirillaceae</taxon>
        <taxon>Litoribrevibacter</taxon>
    </lineage>
</organism>